<dbReference type="GO" id="GO:0031146">
    <property type="term" value="P:SCF-dependent proteasomal ubiquitin-dependent protein catabolic process"/>
    <property type="evidence" value="ECO:0007669"/>
    <property type="project" value="TreeGrafter"/>
</dbReference>
<comment type="caution">
    <text evidence="2">The sequence shown here is derived from an EMBL/GenBank/DDBJ whole genome shotgun (WGS) entry which is preliminary data.</text>
</comment>
<dbReference type="EMBL" id="JAAAXW010000026">
    <property type="protein sequence ID" value="KAF9548780.1"/>
    <property type="molecule type" value="Genomic_DNA"/>
</dbReference>
<name>A0A9P6FF42_9FUNG</name>
<evidence type="ECO:0000256" key="1">
    <source>
        <dbReference type="SAM" id="SignalP"/>
    </source>
</evidence>
<gene>
    <name evidence="2" type="ORF">EC957_005714</name>
</gene>
<dbReference type="AlphaFoldDB" id="A0A9P6FF42"/>
<evidence type="ECO:0000313" key="3">
    <source>
        <dbReference type="Proteomes" id="UP000723463"/>
    </source>
</evidence>
<feature type="signal peptide" evidence="1">
    <location>
        <begin position="1"/>
        <end position="15"/>
    </location>
</feature>
<organism evidence="2 3">
    <name type="scientific">Mortierella hygrophila</name>
    <dbReference type="NCBI Taxonomy" id="979708"/>
    <lineage>
        <taxon>Eukaryota</taxon>
        <taxon>Fungi</taxon>
        <taxon>Fungi incertae sedis</taxon>
        <taxon>Mucoromycota</taxon>
        <taxon>Mortierellomycotina</taxon>
        <taxon>Mortierellomycetes</taxon>
        <taxon>Mortierellales</taxon>
        <taxon>Mortierellaceae</taxon>
        <taxon>Mortierella</taxon>
    </lineage>
</organism>
<dbReference type="GO" id="GO:0019005">
    <property type="term" value="C:SCF ubiquitin ligase complex"/>
    <property type="evidence" value="ECO:0007669"/>
    <property type="project" value="TreeGrafter"/>
</dbReference>
<dbReference type="Gene3D" id="3.80.10.10">
    <property type="entry name" value="Ribonuclease Inhibitor"/>
    <property type="match status" value="1"/>
</dbReference>
<keyword evidence="3" id="KW-1185">Reference proteome</keyword>
<evidence type="ECO:0008006" key="4">
    <source>
        <dbReference type="Google" id="ProtNLM"/>
    </source>
</evidence>
<feature type="chain" id="PRO_5040222224" description="F-box domain-containing protein" evidence="1">
    <location>
        <begin position="16"/>
        <end position="500"/>
    </location>
</feature>
<keyword evidence="1" id="KW-0732">Signal</keyword>
<dbReference type="Proteomes" id="UP000723463">
    <property type="component" value="Unassembled WGS sequence"/>
</dbReference>
<dbReference type="SUPFAM" id="SSF52047">
    <property type="entry name" value="RNI-like"/>
    <property type="match status" value="1"/>
</dbReference>
<reference evidence="2" key="1">
    <citation type="journal article" date="2020" name="Fungal Divers.">
        <title>Resolving the Mortierellaceae phylogeny through synthesis of multi-gene phylogenetics and phylogenomics.</title>
        <authorList>
            <person name="Vandepol N."/>
            <person name="Liber J."/>
            <person name="Desiro A."/>
            <person name="Na H."/>
            <person name="Kennedy M."/>
            <person name="Barry K."/>
            <person name="Grigoriev I.V."/>
            <person name="Miller A.N."/>
            <person name="O'Donnell K."/>
            <person name="Stajich J.E."/>
            <person name="Bonito G."/>
        </authorList>
    </citation>
    <scope>NUCLEOTIDE SEQUENCE</scope>
    <source>
        <strain evidence="2">NRRL 2591</strain>
    </source>
</reference>
<evidence type="ECO:0000313" key="2">
    <source>
        <dbReference type="EMBL" id="KAF9548780.1"/>
    </source>
</evidence>
<protein>
    <recommendedName>
        <fullName evidence="4">F-box domain-containing protein</fullName>
    </recommendedName>
</protein>
<accession>A0A9P6FF42</accession>
<dbReference type="PANTHER" id="PTHR13318">
    <property type="entry name" value="PARTNER OF PAIRED, ISOFORM B-RELATED"/>
    <property type="match status" value="1"/>
</dbReference>
<dbReference type="InterPro" id="IPR032675">
    <property type="entry name" value="LRR_dom_sf"/>
</dbReference>
<sequence>MHPLLLPELLGLISGYLSLKEQQRCIQVCWTWNGHFAPLVWKTCTVDYERHTKQSPIPTSALHTYAQHIRVLIFRGFVSADHFTIPCTRLETLKVVDGSSVDFKGFGADIADEVWASLARIVETNPGLTTVEIAEIDRTPMAVFWKAVADHPGIRALRFDQVRVDDEHLKDFWKACSGANVLTLQRCRIGNGSSNDSADVLPTNFRRLQELNIENLLKPLPHTQIELLRYCPQLSSFYWRGGVIHGLARDPLLSILGSGRLPNLDSMDIVGMNLTDLDTEHIVQCMSRVRKLAVYQTNFGPSSLRSLKPHFKSIEELNLLQCPLVTSANIALLLRSCPLLRVFKAEAIVSDDIKDGEVWPCYEHLDTLVLYFDLTLTDHIADCQRTYSLLSKLKALRRLNISRYVTPQGRPIIGDPKNGLQLRLDHGLGQLETLRHLTTLNFDKLPQDMTLADAHWMEEHWKALRVVQGNFNAKNLVLNREIRSFFKDTFSGHVPLPPSH</sequence>
<proteinExistence type="predicted"/>